<protein>
    <submittedName>
        <fullName evidence="2">Uncharacterized protein</fullName>
    </submittedName>
</protein>
<reference evidence="2 3" key="1">
    <citation type="submission" date="2024-04" db="EMBL/GenBank/DDBJ databases">
        <authorList>
            <person name="Fracassetti M."/>
        </authorList>
    </citation>
    <scope>NUCLEOTIDE SEQUENCE [LARGE SCALE GENOMIC DNA]</scope>
</reference>
<keyword evidence="1" id="KW-0472">Membrane</keyword>
<evidence type="ECO:0000313" key="3">
    <source>
        <dbReference type="Proteomes" id="UP001497516"/>
    </source>
</evidence>
<dbReference type="AlphaFoldDB" id="A0AAV2ECC0"/>
<evidence type="ECO:0000313" key="2">
    <source>
        <dbReference type="EMBL" id="CAL1383377.1"/>
    </source>
</evidence>
<name>A0AAV2ECC0_9ROSI</name>
<feature type="transmembrane region" description="Helical" evidence="1">
    <location>
        <begin position="20"/>
        <end position="42"/>
    </location>
</feature>
<keyword evidence="1" id="KW-1133">Transmembrane helix</keyword>
<keyword evidence="3" id="KW-1185">Reference proteome</keyword>
<organism evidence="2 3">
    <name type="scientific">Linum trigynum</name>
    <dbReference type="NCBI Taxonomy" id="586398"/>
    <lineage>
        <taxon>Eukaryota</taxon>
        <taxon>Viridiplantae</taxon>
        <taxon>Streptophyta</taxon>
        <taxon>Embryophyta</taxon>
        <taxon>Tracheophyta</taxon>
        <taxon>Spermatophyta</taxon>
        <taxon>Magnoliopsida</taxon>
        <taxon>eudicotyledons</taxon>
        <taxon>Gunneridae</taxon>
        <taxon>Pentapetalae</taxon>
        <taxon>rosids</taxon>
        <taxon>fabids</taxon>
        <taxon>Malpighiales</taxon>
        <taxon>Linaceae</taxon>
        <taxon>Linum</taxon>
    </lineage>
</organism>
<keyword evidence="1" id="KW-0812">Transmembrane</keyword>
<proteinExistence type="predicted"/>
<sequence length="225" mass="25715">MPPCYNTNPLSFTTIVYKYLLTVLVDILAYLLGIPITGIAVMNEDDFMDVAFNKIEAIQNYTLNIGNNYPSMFSSGHLPDDLKVLHFYITRFVLPCSHGLSTIYPIDLWIMAIAKENRLISYPHLMFNPMIQYYDDNYNEALPFAPQITLMLRSLGLDIRFKVSRVNRMDTLRAQFVLRKVDALVGRRHPRVNASKEDNTTANVVPLPVRMDLVLGRISNLSVLI</sequence>
<accession>A0AAV2ECC0</accession>
<gene>
    <name evidence="2" type="ORF">LTRI10_LOCUS24656</name>
</gene>
<dbReference type="Proteomes" id="UP001497516">
    <property type="component" value="Chromosome 4"/>
</dbReference>
<evidence type="ECO:0000256" key="1">
    <source>
        <dbReference type="SAM" id="Phobius"/>
    </source>
</evidence>
<dbReference type="EMBL" id="OZ034817">
    <property type="protein sequence ID" value="CAL1383377.1"/>
    <property type="molecule type" value="Genomic_DNA"/>
</dbReference>